<dbReference type="CDD" id="cd11064">
    <property type="entry name" value="CYP86A"/>
    <property type="match status" value="1"/>
</dbReference>
<keyword evidence="4 5" id="KW-0408">Iron</keyword>
<dbReference type="PRINTS" id="PR00385">
    <property type="entry name" value="P450"/>
</dbReference>
<sequence length="521" mass="60851">MVIIASNQRKTKPLAMDLTFSFIFILLLPLFTFLLFHHLSIKKPTSEGLKPHPLIGHLPHFIKHRHRFLDWITDVLTSNPSHTMSLQIPFQDYGILTANPLNVEHILKTNFGNYPKGQRSTTFLQDFLGQGIFNSDGEQWRHQRKLASYEFNKRSLRNFVMDTVQLEIENRLLPLLRRAEERDEVLDFQDILESFGFDNICKVAFNEDPACLSIDEEEEKKKSMSKGFKKAFGDAQSLSMVRFMDVFPFTWRIKKMLDIGSEKKLRKSVSIVREFAMKIIRDRRRDNRDHDGDDLLSRFSSEKEKSEEFLRDIVISFVLAGRETTSSALSWFFWLVSTRTDVEEKIVKEVDEIRARHGNFREGFDYDKLREMQYLHAAVTESMRLYPPVAIDTLACKEDDTLPDGNFVGKGWFVSYSAYAMGRLEEIWGEDWGVFRPERWLEDGVFKPENPFKFPVFHAGPRMCLGKEMAYIQMKSVAASVFEEFKVEVLLEKGRSPEHVLSMTLRMRDGLPVQVKRRERS</sequence>
<accession>A0AB40BL33</accession>
<keyword evidence="8" id="KW-1185">Reference proteome</keyword>
<evidence type="ECO:0000256" key="1">
    <source>
        <dbReference type="ARBA" id="ARBA00010617"/>
    </source>
</evidence>
<evidence type="ECO:0000256" key="2">
    <source>
        <dbReference type="ARBA" id="ARBA00022723"/>
    </source>
</evidence>
<dbReference type="SUPFAM" id="SSF48264">
    <property type="entry name" value="Cytochrome P450"/>
    <property type="match status" value="1"/>
</dbReference>
<keyword evidence="2 5" id="KW-0479">Metal-binding</keyword>
<evidence type="ECO:0000313" key="8">
    <source>
        <dbReference type="Proteomes" id="UP001515500"/>
    </source>
</evidence>
<dbReference type="GO" id="GO:0020037">
    <property type="term" value="F:heme binding"/>
    <property type="evidence" value="ECO:0007669"/>
    <property type="project" value="InterPro"/>
</dbReference>
<keyword evidence="7" id="KW-1133">Transmembrane helix</keyword>
<dbReference type="PANTHER" id="PTHR24296">
    <property type="entry name" value="CYTOCHROME P450"/>
    <property type="match status" value="1"/>
</dbReference>
<dbReference type="GeneID" id="120263818"/>
<dbReference type="InterPro" id="IPR017972">
    <property type="entry name" value="Cyt_P450_CS"/>
</dbReference>
<evidence type="ECO:0000313" key="9">
    <source>
        <dbReference type="RefSeq" id="XP_039127730.1"/>
    </source>
</evidence>
<dbReference type="InterPro" id="IPR001128">
    <property type="entry name" value="Cyt_P450"/>
</dbReference>
<dbReference type="PRINTS" id="PR00463">
    <property type="entry name" value="EP450I"/>
</dbReference>
<evidence type="ECO:0000256" key="3">
    <source>
        <dbReference type="ARBA" id="ARBA00023002"/>
    </source>
</evidence>
<proteinExistence type="inferred from homology"/>
<evidence type="ECO:0000256" key="5">
    <source>
        <dbReference type="PIRSR" id="PIRSR602401-1"/>
    </source>
</evidence>
<dbReference type="RefSeq" id="XP_039127730.1">
    <property type="nucleotide sequence ID" value="XM_039271796.1"/>
</dbReference>
<comment type="similarity">
    <text evidence="1 6">Belongs to the cytochrome P450 family.</text>
</comment>
<keyword evidence="7" id="KW-0472">Membrane</keyword>
<dbReference type="GO" id="GO:0005506">
    <property type="term" value="F:iron ion binding"/>
    <property type="evidence" value="ECO:0007669"/>
    <property type="project" value="InterPro"/>
</dbReference>
<gene>
    <name evidence="9" type="primary">LOC120263818</name>
</gene>
<keyword evidence="7" id="KW-0812">Transmembrane</keyword>
<dbReference type="AlphaFoldDB" id="A0AB40BL33"/>
<keyword evidence="5 6" id="KW-0349">Heme</keyword>
<evidence type="ECO:0000256" key="7">
    <source>
        <dbReference type="SAM" id="Phobius"/>
    </source>
</evidence>
<protein>
    <submittedName>
        <fullName evidence="9">Cytochrome P450 94A1-like</fullName>
    </submittedName>
</protein>
<feature type="transmembrane region" description="Helical" evidence="7">
    <location>
        <begin position="14"/>
        <end position="36"/>
    </location>
</feature>
<dbReference type="PROSITE" id="PS00086">
    <property type="entry name" value="CYTOCHROME_P450"/>
    <property type="match status" value="1"/>
</dbReference>
<dbReference type="InterPro" id="IPR036396">
    <property type="entry name" value="Cyt_P450_sf"/>
</dbReference>
<dbReference type="Proteomes" id="UP001515500">
    <property type="component" value="Chromosome 6"/>
</dbReference>
<dbReference type="GO" id="GO:0006629">
    <property type="term" value="P:lipid metabolic process"/>
    <property type="evidence" value="ECO:0007669"/>
    <property type="project" value="UniProtKB-ARBA"/>
</dbReference>
<name>A0AB40BL33_DIOCR</name>
<feature type="binding site" description="axial binding residue" evidence="5">
    <location>
        <position position="464"/>
    </location>
    <ligand>
        <name>heme</name>
        <dbReference type="ChEBI" id="CHEBI:30413"/>
    </ligand>
    <ligandPart>
        <name>Fe</name>
        <dbReference type="ChEBI" id="CHEBI:18248"/>
    </ligandPart>
</feature>
<dbReference type="GO" id="GO:0004497">
    <property type="term" value="F:monooxygenase activity"/>
    <property type="evidence" value="ECO:0007669"/>
    <property type="project" value="UniProtKB-KW"/>
</dbReference>
<evidence type="ECO:0000256" key="4">
    <source>
        <dbReference type="ARBA" id="ARBA00023004"/>
    </source>
</evidence>
<dbReference type="GO" id="GO:0016705">
    <property type="term" value="F:oxidoreductase activity, acting on paired donors, with incorporation or reduction of molecular oxygen"/>
    <property type="evidence" value="ECO:0007669"/>
    <property type="project" value="InterPro"/>
</dbReference>
<dbReference type="InterPro" id="IPR002401">
    <property type="entry name" value="Cyt_P450_E_grp-I"/>
</dbReference>
<organism evidence="8 9">
    <name type="scientific">Dioscorea cayennensis subsp. rotundata</name>
    <name type="common">White Guinea yam</name>
    <name type="synonym">Dioscorea rotundata</name>
    <dbReference type="NCBI Taxonomy" id="55577"/>
    <lineage>
        <taxon>Eukaryota</taxon>
        <taxon>Viridiplantae</taxon>
        <taxon>Streptophyta</taxon>
        <taxon>Embryophyta</taxon>
        <taxon>Tracheophyta</taxon>
        <taxon>Spermatophyta</taxon>
        <taxon>Magnoliopsida</taxon>
        <taxon>Liliopsida</taxon>
        <taxon>Dioscoreales</taxon>
        <taxon>Dioscoreaceae</taxon>
        <taxon>Dioscorea</taxon>
    </lineage>
</organism>
<dbReference type="Gene3D" id="1.10.630.10">
    <property type="entry name" value="Cytochrome P450"/>
    <property type="match status" value="1"/>
</dbReference>
<evidence type="ECO:0000256" key="6">
    <source>
        <dbReference type="RuleBase" id="RU000461"/>
    </source>
</evidence>
<reference evidence="9" key="1">
    <citation type="submission" date="2025-08" db="UniProtKB">
        <authorList>
            <consortium name="RefSeq"/>
        </authorList>
    </citation>
    <scope>IDENTIFICATION</scope>
</reference>
<keyword evidence="6" id="KW-0503">Monooxygenase</keyword>
<comment type="cofactor">
    <cofactor evidence="5">
        <name>heme</name>
        <dbReference type="ChEBI" id="CHEBI:30413"/>
    </cofactor>
</comment>
<dbReference type="Pfam" id="PF00067">
    <property type="entry name" value="p450"/>
    <property type="match status" value="1"/>
</dbReference>
<keyword evidence="3 6" id="KW-0560">Oxidoreductase</keyword>